<comment type="caution">
    <text evidence="2">The sequence shown here is derived from an EMBL/GenBank/DDBJ whole genome shotgun (WGS) entry which is preliminary data.</text>
</comment>
<gene>
    <name evidence="2" type="ORF">A3A60_01675</name>
</gene>
<dbReference type="Pfam" id="PF00326">
    <property type="entry name" value="Peptidase_S9"/>
    <property type="match status" value="1"/>
</dbReference>
<dbReference type="STRING" id="1797729.A3A60_01675"/>
<dbReference type="Gene3D" id="3.40.50.1820">
    <property type="entry name" value="alpha/beta hydrolase"/>
    <property type="match status" value="1"/>
</dbReference>
<evidence type="ECO:0000313" key="3">
    <source>
        <dbReference type="Proteomes" id="UP000179227"/>
    </source>
</evidence>
<dbReference type="GO" id="GO:0052689">
    <property type="term" value="F:carboxylic ester hydrolase activity"/>
    <property type="evidence" value="ECO:0007669"/>
    <property type="project" value="TreeGrafter"/>
</dbReference>
<dbReference type="PANTHER" id="PTHR43265:SF1">
    <property type="entry name" value="ESTERASE ESTD"/>
    <property type="match status" value="1"/>
</dbReference>
<reference evidence="2 3" key="1">
    <citation type="journal article" date="2016" name="Nat. Commun.">
        <title>Thousands of microbial genomes shed light on interconnected biogeochemical processes in an aquifer system.</title>
        <authorList>
            <person name="Anantharaman K."/>
            <person name="Brown C.T."/>
            <person name="Hug L.A."/>
            <person name="Sharon I."/>
            <person name="Castelle C.J."/>
            <person name="Probst A.J."/>
            <person name="Thomas B.C."/>
            <person name="Singh A."/>
            <person name="Wilkins M.J."/>
            <person name="Karaoz U."/>
            <person name="Brodie E.L."/>
            <person name="Williams K.H."/>
            <person name="Hubbard S.S."/>
            <person name="Banfield J.F."/>
        </authorList>
    </citation>
    <scope>NUCLEOTIDE SEQUENCE [LARGE SCALE GENOMIC DNA]</scope>
</reference>
<dbReference type="GO" id="GO:0008236">
    <property type="term" value="F:serine-type peptidase activity"/>
    <property type="evidence" value="ECO:0007669"/>
    <property type="project" value="InterPro"/>
</dbReference>
<dbReference type="InterPro" id="IPR029058">
    <property type="entry name" value="AB_hydrolase_fold"/>
</dbReference>
<evidence type="ECO:0000313" key="2">
    <source>
        <dbReference type="EMBL" id="OGE09618.1"/>
    </source>
</evidence>
<evidence type="ECO:0000259" key="1">
    <source>
        <dbReference type="Pfam" id="PF00326"/>
    </source>
</evidence>
<protein>
    <recommendedName>
        <fullName evidence="1">Peptidase S9 prolyl oligopeptidase catalytic domain-containing protein</fullName>
    </recommendedName>
</protein>
<organism evidence="2 3">
    <name type="scientific">Candidatus Curtissbacteria bacterium RIFCSPLOWO2_01_FULL_42_26</name>
    <dbReference type="NCBI Taxonomy" id="1797729"/>
    <lineage>
        <taxon>Bacteria</taxon>
        <taxon>Candidatus Curtissiibacteriota</taxon>
    </lineage>
</organism>
<name>A0A1F5HZN8_9BACT</name>
<sequence>MEKRVYISNKKNQKLAAVIHRPQSQGKFPAIILLHGFTGDKEEGHIKQLAVELANNNFVAIRFDASGYAESAGTTEQDYRLTNYFSDAESVYSYLINLSYVDRDRIGIFGHSVGAMLVILFAAKHSEIKASVSVSSPYHLETHYRLRGIWKGWKEKGYIEKQDNGKIVKIPYAYLEDAKQYDALKEVFKVKNPVLFILGTEDVNVIPEETKELYEKANEPKELFIVDGMDHFYKNFPDKLAVVNKKVLEFYKKYL</sequence>
<proteinExistence type="predicted"/>
<dbReference type="InterPro" id="IPR053145">
    <property type="entry name" value="AB_hydrolase_Est10"/>
</dbReference>
<dbReference type="PANTHER" id="PTHR43265">
    <property type="entry name" value="ESTERASE ESTD"/>
    <property type="match status" value="1"/>
</dbReference>
<dbReference type="SUPFAM" id="SSF53474">
    <property type="entry name" value="alpha/beta-Hydrolases"/>
    <property type="match status" value="1"/>
</dbReference>
<feature type="domain" description="Peptidase S9 prolyl oligopeptidase catalytic" evidence="1">
    <location>
        <begin position="82"/>
        <end position="255"/>
    </location>
</feature>
<accession>A0A1F5HZN8</accession>
<dbReference type="AlphaFoldDB" id="A0A1F5HZN8"/>
<dbReference type="Proteomes" id="UP000179227">
    <property type="component" value="Unassembled WGS sequence"/>
</dbReference>
<dbReference type="InterPro" id="IPR001375">
    <property type="entry name" value="Peptidase_S9_cat"/>
</dbReference>
<dbReference type="EMBL" id="MFBS01000018">
    <property type="protein sequence ID" value="OGE09618.1"/>
    <property type="molecule type" value="Genomic_DNA"/>
</dbReference>
<dbReference type="GO" id="GO:0006508">
    <property type="term" value="P:proteolysis"/>
    <property type="evidence" value="ECO:0007669"/>
    <property type="project" value="InterPro"/>
</dbReference>